<keyword evidence="3" id="KW-1185">Reference proteome</keyword>
<evidence type="ECO:0000313" key="2">
    <source>
        <dbReference type="EMBL" id="CAB3989421.1"/>
    </source>
</evidence>
<gene>
    <name evidence="2" type="ORF">PACLA_8A020295</name>
</gene>
<accession>A0A7D9HUW6</accession>
<evidence type="ECO:0000313" key="3">
    <source>
        <dbReference type="Proteomes" id="UP001152795"/>
    </source>
</evidence>
<organism evidence="2 3">
    <name type="scientific">Paramuricea clavata</name>
    <name type="common">Red gorgonian</name>
    <name type="synonym">Violescent sea-whip</name>
    <dbReference type="NCBI Taxonomy" id="317549"/>
    <lineage>
        <taxon>Eukaryota</taxon>
        <taxon>Metazoa</taxon>
        <taxon>Cnidaria</taxon>
        <taxon>Anthozoa</taxon>
        <taxon>Octocorallia</taxon>
        <taxon>Malacalcyonacea</taxon>
        <taxon>Plexauridae</taxon>
        <taxon>Paramuricea</taxon>
    </lineage>
</organism>
<sequence>MASSTAGVNYADLITEVLHLLLAQRNLALSGSRDTLLRRLADHDGAEVPAASSADPRPSSTPEYSSESFHFQHVF</sequence>
<dbReference type="AlphaFoldDB" id="A0A7D9HUW6"/>
<feature type="region of interest" description="Disordered" evidence="1">
    <location>
        <begin position="46"/>
        <end position="75"/>
    </location>
</feature>
<comment type="caution">
    <text evidence="2">The sequence shown here is derived from an EMBL/GenBank/DDBJ whole genome shotgun (WGS) entry which is preliminary data.</text>
</comment>
<feature type="compositionally biased region" description="Low complexity" evidence="1">
    <location>
        <begin position="49"/>
        <end position="62"/>
    </location>
</feature>
<proteinExistence type="predicted"/>
<protein>
    <submittedName>
        <fullName evidence="2">Uncharacterized protein</fullName>
    </submittedName>
</protein>
<evidence type="ECO:0000256" key="1">
    <source>
        <dbReference type="SAM" id="MobiDB-lite"/>
    </source>
</evidence>
<dbReference type="Proteomes" id="UP001152795">
    <property type="component" value="Unassembled WGS sequence"/>
</dbReference>
<dbReference type="EMBL" id="CACRXK020001484">
    <property type="protein sequence ID" value="CAB3989421.1"/>
    <property type="molecule type" value="Genomic_DNA"/>
</dbReference>
<reference evidence="2" key="1">
    <citation type="submission" date="2020-04" db="EMBL/GenBank/DDBJ databases">
        <authorList>
            <person name="Alioto T."/>
            <person name="Alioto T."/>
            <person name="Gomez Garrido J."/>
        </authorList>
    </citation>
    <scope>NUCLEOTIDE SEQUENCE</scope>
    <source>
        <strain evidence="2">A484AB</strain>
    </source>
</reference>
<name>A0A7D9HUW6_PARCT</name>